<dbReference type="PANTHER" id="PTHR12302:SF3">
    <property type="entry name" value="SERINE_THREONINE-PROTEIN KINASE 31"/>
    <property type="match status" value="1"/>
</dbReference>
<dbReference type="AlphaFoldDB" id="A0A7C2A4Y5"/>
<evidence type="ECO:0000256" key="2">
    <source>
        <dbReference type="ARBA" id="ARBA00022759"/>
    </source>
</evidence>
<dbReference type="GO" id="GO:0003676">
    <property type="term" value="F:nucleic acid binding"/>
    <property type="evidence" value="ECO:0007669"/>
    <property type="project" value="InterPro"/>
</dbReference>
<dbReference type="Proteomes" id="UP000885738">
    <property type="component" value="Unassembled WGS sequence"/>
</dbReference>
<dbReference type="InterPro" id="IPR035437">
    <property type="entry name" value="SNase_OB-fold_sf"/>
</dbReference>
<dbReference type="Pfam" id="PF13280">
    <property type="entry name" value="WYL"/>
    <property type="match status" value="1"/>
</dbReference>
<protein>
    <submittedName>
        <fullName evidence="6">WYL domain-containing protein</fullName>
    </submittedName>
</protein>
<keyword evidence="1" id="KW-0540">Nuclease</keyword>
<evidence type="ECO:0000256" key="3">
    <source>
        <dbReference type="ARBA" id="ARBA00022801"/>
    </source>
</evidence>
<dbReference type="Pfam" id="PF00565">
    <property type="entry name" value="SNase"/>
    <property type="match status" value="1"/>
</dbReference>
<organism evidence="6">
    <name type="scientific">Desulfofervidus auxilii</name>
    <dbReference type="NCBI Taxonomy" id="1621989"/>
    <lineage>
        <taxon>Bacteria</taxon>
        <taxon>Pseudomonadati</taxon>
        <taxon>Thermodesulfobacteriota</taxon>
        <taxon>Candidatus Desulfofervidia</taxon>
        <taxon>Candidatus Desulfofervidales</taxon>
        <taxon>Candidatus Desulfofervidaceae</taxon>
        <taxon>Candidatus Desulfofervidus</taxon>
    </lineage>
</organism>
<name>A0A7C2A4Y5_DESA2</name>
<dbReference type="SUPFAM" id="SSF50199">
    <property type="entry name" value="Staphylococcal nuclease"/>
    <property type="match status" value="1"/>
</dbReference>
<gene>
    <name evidence="6" type="ORF">ENI35_06700</name>
</gene>
<dbReference type="InterPro" id="IPR002071">
    <property type="entry name" value="Thermonucl_AS"/>
</dbReference>
<dbReference type="PANTHER" id="PTHR12302">
    <property type="entry name" value="EBNA2 BINDING PROTEIN P100"/>
    <property type="match status" value="1"/>
</dbReference>
<dbReference type="GO" id="GO:0004519">
    <property type="term" value="F:endonuclease activity"/>
    <property type="evidence" value="ECO:0007669"/>
    <property type="project" value="UniProtKB-KW"/>
</dbReference>
<dbReference type="SMART" id="SM00318">
    <property type="entry name" value="SNc"/>
    <property type="match status" value="1"/>
</dbReference>
<comment type="caution">
    <text evidence="6">The sequence shown here is derived from an EMBL/GenBank/DDBJ whole genome shotgun (WGS) entry which is preliminary data.</text>
</comment>
<keyword evidence="3" id="KW-0378">Hydrolase</keyword>
<dbReference type="SUPFAM" id="SSF57884">
    <property type="entry name" value="Ada DNA repair protein, N-terminal domain (N-Ada 10)"/>
    <property type="match status" value="1"/>
</dbReference>
<evidence type="ECO:0000256" key="4">
    <source>
        <dbReference type="SAM" id="Phobius"/>
    </source>
</evidence>
<dbReference type="GO" id="GO:0016787">
    <property type="term" value="F:hydrolase activity"/>
    <property type="evidence" value="ECO:0007669"/>
    <property type="project" value="UniProtKB-KW"/>
</dbReference>
<evidence type="ECO:0000313" key="6">
    <source>
        <dbReference type="EMBL" id="HEC68474.1"/>
    </source>
</evidence>
<keyword evidence="4" id="KW-1133">Transmembrane helix</keyword>
<reference evidence="6" key="1">
    <citation type="journal article" date="2020" name="mSystems">
        <title>Genome- and Community-Level Interaction Insights into Carbon Utilization and Element Cycling Functions of Hydrothermarchaeota in Hydrothermal Sediment.</title>
        <authorList>
            <person name="Zhou Z."/>
            <person name="Liu Y."/>
            <person name="Xu W."/>
            <person name="Pan J."/>
            <person name="Luo Z.H."/>
            <person name="Li M."/>
        </authorList>
    </citation>
    <scope>NUCLEOTIDE SEQUENCE [LARGE SCALE GENOMIC DNA]</scope>
    <source>
        <strain evidence="6">HyVt-389</strain>
    </source>
</reference>
<dbReference type="InterPro" id="IPR026881">
    <property type="entry name" value="WYL_dom"/>
</dbReference>
<dbReference type="PROSITE" id="PS50830">
    <property type="entry name" value="TNASE_3"/>
    <property type="match status" value="1"/>
</dbReference>
<proteinExistence type="predicted"/>
<keyword evidence="4" id="KW-0472">Membrane</keyword>
<feature type="transmembrane region" description="Helical" evidence="4">
    <location>
        <begin position="92"/>
        <end position="109"/>
    </location>
</feature>
<evidence type="ECO:0000256" key="1">
    <source>
        <dbReference type="ARBA" id="ARBA00022722"/>
    </source>
</evidence>
<evidence type="ECO:0000259" key="5">
    <source>
        <dbReference type="PROSITE" id="PS50830"/>
    </source>
</evidence>
<dbReference type="PROSITE" id="PS52050">
    <property type="entry name" value="WYL"/>
    <property type="match status" value="1"/>
</dbReference>
<dbReference type="Gene3D" id="2.40.50.90">
    <property type="match status" value="1"/>
</dbReference>
<dbReference type="PROSITE" id="PS01123">
    <property type="entry name" value="TNASE_1"/>
    <property type="match status" value="1"/>
</dbReference>
<dbReference type="InterPro" id="IPR035451">
    <property type="entry name" value="Ada-like_dom_sf"/>
</dbReference>
<dbReference type="Gene3D" id="3.40.10.10">
    <property type="entry name" value="DNA Methylphosphotriester Repair Domain"/>
    <property type="match status" value="1"/>
</dbReference>
<keyword evidence="4" id="KW-0812">Transmembrane</keyword>
<sequence>MNNETKNQHLRKITDAIKKKEGISFRYLRPDGQVTRHNAVYPREIFSKGKYTYFKAYCHFTRDVRSFRLDRVQSLQLVQLTRNKRYSGLKERLIAIIVVLVIPVSYMIWTFTGGNPKGQWVLVTHVIDGDTIKVGRGWRCEKVRLIGVDTPETVHPERPTGFFGPEASEFTKKQLEGKKVHLEFEPSTQYDDYGRLLAYVFLLDGTLFNAELIKQGYARVITPSPFHYYKEFRLYEQEARVKGLGLWAGKDICKEIIGNRRSKIYRLPGDAGCGRIKEKNRIYFDTEEEAIKAGYRRAKR</sequence>
<dbReference type="InterPro" id="IPR016071">
    <property type="entry name" value="Staphylococal_nuclease_OB-fold"/>
</dbReference>
<keyword evidence="2" id="KW-0255">Endonuclease</keyword>
<feature type="domain" description="TNase-like" evidence="5">
    <location>
        <begin position="117"/>
        <end position="249"/>
    </location>
</feature>
<dbReference type="EMBL" id="DRIH01000239">
    <property type="protein sequence ID" value="HEC68474.1"/>
    <property type="molecule type" value="Genomic_DNA"/>
</dbReference>
<accession>A0A7C2A4Y5</accession>